<feature type="domain" description="Aminotransferase class I/classII large" evidence="7">
    <location>
        <begin position="29"/>
        <end position="377"/>
    </location>
</feature>
<dbReference type="InterPro" id="IPR004839">
    <property type="entry name" value="Aminotransferase_I/II_large"/>
</dbReference>
<dbReference type="EC" id="2.6.1.-" evidence="6"/>
<comment type="cofactor">
    <cofactor evidence="1 6">
        <name>pyridoxal 5'-phosphate</name>
        <dbReference type="ChEBI" id="CHEBI:597326"/>
    </cofactor>
</comment>
<dbReference type="Gene3D" id="3.90.1150.10">
    <property type="entry name" value="Aspartate Aminotransferase, domain 1"/>
    <property type="match status" value="1"/>
</dbReference>
<comment type="caution">
    <text evidence="8">The sequence shown here is derived from an EMBL/GenBank/DDBJ whole genome shotgun (WGS) entry which is preliminary data.</text>
</comment>
<dbReference type="PANTHER" id="PTHR46383:SF4">
    <property type="entry name" value="AMINOTRANSFERASE"/>
    <property type="match status" value="1"/>
</dbReference>
<evidence type="ECO:0000256" key="3">
    <source>
        <dbReference type="ARBA" id="ARBA00022576"/>
    </source>
</evidence>
<organism evidence="8 9">
    <name type="scientific">Staphylococcus haemolyticus</name>
    <dbReference type="NCBI Taxonomy" id="1283"/>
    <lineage>
        <taxon>Bacteria</taxon>
        <taxon>Bacillati</taxon>
        <taxon>Bacillota</taxon>
        <taxon>Bacilli</taxon>
        <taxon>Bacillales</taxon>
        <taxon>Staphylococcaceae</taxon>
        <taxon>Staphylococcus</taxon>
    </lineage>
</organism>
<dbReference type="Pfam" id="PF00155">
    <property type="entry name" value="Aminotran_1_2"/>
    <property type="match status" value="1"/>
</dbReference>
<evidence type="ECO:0000256" key="1">
    <source>
        <dbReference type="ARBA" id="ARBA00001933"/>
    </source>
</evidence>
<dbReference type="InterPro" id="IPR004838">
    <property type="entry name" value="NHTrfase_class1_PyrdxlP-BS"/>
</dbReference>
<dbReference type="InterPro" id="IPR050596">
    <property type="entry name" value="AspAT/PAT-like"/>
</dbReference>
<keyword evidence="4 6" id="KW-0808">Transferase</keyword>
<dbReference type="GO" id="GO:0030170">
    <property type="term" value="F:pyridoxal phosphate binding"/>
    <property type="evidence" value="ECO:0007669"/>
    <property type="project" value="InterPro"/>
</dbReference>
<dbReference type="AlphaFoldDB" id="A0A2A1K9M0"/>
<evidence type="ECO:0000256" key="6">
    <source>
        <dbReference type="RuleBase" id="RU000481"/>
    </source>
</evidence>
<dbReference type="PANTHER" id="PTHR46383">
    <property type="entry name" value="ASPARTATE AMINOTRANSFERASE"/>
    <property type="match status" value="1"/>
</dbReference>
<proteinExistence type="inferred from homology"/>
<dbReference type="InterPro" id="IPR015422">
    <property type="entry name" value="PyrdxlP-dep_Trfase_small"/>
</dbReference>
<dbReference type="RefSeq" id="WP_048668057.1">
    <property type="nucleotide sequence ID" value="NZ_CAJCGI010000008.1"/>
</dbReference>
<keyword evidence="3 6" id="KW-0032">Aminotransferase</keyword>
<accession>A0A2A1K9M0</accession>
<sequence length="387" mass="43953">MKLSLNTNSKFLRAPSIRQFSNRMKHIDDCVNLTIGQPDFPMPDVVKEVYINAIKEDKTSYSHNKGLPETRQAISNYFKNKYGFYYSEEEIIITNGASEALDTSLRSIIEPGDEILIPGPIYAGYIPLVETLGGKPIYIDTTNTEFKITPELIAQHYTDKTKAILLNYPTNPTGVILERDEVKGIVNYLKEKEIFIISDEIYAENTFKGSHVSFAEFEEIRDQLLLIGGLSKSHSATGIRIGFLLGPEYLIEKLTFMHAYNCICANVPSQIACIAALNEGLDAPQYMNRAYIERRNYLVSKLKELGFELDAQPEGAFYIFPSIRNYTSDDFDFCVKVLEEAHVAMVPGSSFTDMGKGYIRISYAYDMDVLKEGMRRLERFLKANYNK</sequence>
<evidence type="ECO:0000313" key="9">
    <source>
        <dbReference type="Proteomes" id="UP000238153"/>
    </source>
</evidence>
<comment type="similarity">
    <text evidence="2 6">Belongs to the class-I pyridoxal-phosphate-dependent aminotransferase family.</text>
</comment>
<dbReference type="Gene3D" id="3.40.640.10">
    <property type="entry name" value="Type I PLP-dependent aspartate aminotransferase-like (Major domain)"/>
    <property type="match status" value="1"/>
</dbReference>
<evidence type="ECO:0000259" key="7">
    <source>
        <dbReference type="Pfam" id="PF00155"/>
    </source>
</evidence>
<dbReference type="CDD" id="cd00609">
    <property type="entry name" value="AAT_like"/>
    <property type="match status" value="1"/>
</dbReference>
<gene>
    <name evidence="8" type="ORF">CV019_07195</name>
</gene>
<dbReference type="InterPro" id="IPR015424">
    <property type="entry name" value="PyrdxlP-dep_Trfase"/>
</dbReference>
<evidence type="ECO:0000313" key="8">
    <source>
        <dbReference type="EMBL" id="PPJ74738.1"/>
    </source>
</evidence>
<dbReference type="SUPFAM" id="SSF53383">
    <property type="entry name" value="PLP-dependent transferases"/>
    <property type="match status" value="1"/>
</dbReference>
<dbReference type="GO" id="GO:0006520">
    <property type="term" value="P:amino acid metabolic process"/>
    <property type="evidence" value="ECO:0007669"/>
    <property type="project" value="InterPro"/>
</dbReference>
<dbReference type="GO" id="GO:0008483">
    <property type="term" value="F:transaminase activity"/>
    <property type="evidence" value="ECO:0007669"/>
    <property type="project" value="UniProtKB-KW"/>
</dbReference>
<protein>
    <recommendedName>
        <fullName evidence="6">Aminotransferase</fullName>
        <ecNumber evidence="6">2.6.1.-</ecNumber>
    </recommendedName>
</protein>
<dbReference type="EMBL" id="PGWX01000296">
    <property type="protein sequence ID" value="PPJ74738.1"/>
    <property type="molecule type" value="Genomic_DNA"/>
</dbReference>
<dbReference type="Proteomes" id="UP000238153">
    <property type="component" value="Unassembled WGS sequence"/>
</dbReference>
<name>A0A2A1K9M0_STAHA</name>
<dbReference type="PROSITE" id="PS00105">
    <property type="entry name" value="AA_TRANSFER_CLASS_1"/>
    <property type="match status" value="1"/>
</dbReference>
<dbReference type="InterPro" id="IPR015421">
    <property type="entry name" value="PyrdxlP-dep_Trfase_major"/>
</dbReference>
<evidence type="ECO:0000256" key="4">
    <source>
        <dbReference type="ARBA" id="ARBA00022679"/>
    </source>
</evidence>
<dbReference type="STRING" id="1283.ShL2_01779"/>
<evidence type="ECO:0000256" key="5">
    <source>
        <dbReference type="ARBA" id="ARBA00022898"/>
    </source>
</evidence>
<evidence type="ECO:0000256" key="2">
    <source>
        <dbReference type="ARBA" id="ARBA00007441"/>
    </source>
</evidence>
<keyword evidence="5" id="KW-0663">Pyridoxal phosphate</keyword>
<reference evidence="8 9" key="1">
    <citation type="submission" date="2017-11" db="EMBL/GenBank/DDBJ databases">
        <authorList>
            <person name="Founou R.C."/>
            <person name="Founou L."/>
            <person name="Allam M."/>
            <person name="Ismail A."/>
            <person name="Essack S.Y."/>
        </authorList>
    </citation>
    <scope>NUCLEOTIDE SEQUENCE [LARGE SCALE GENOMIC DNA]</scope>
    <source>
        <strain evidence="8 9">G811N2B1</strain>
    </source>
</reference>